<organism evidence="1">
    <name type="scientific">bioreactor metagenome</name>
    <dbReference type="NCBI Taxonomy" id="1076179"/>
    <lineage>
        <taxon>unclassified sequences</taxon>
        <taxon>metagenomes</taxon>
        <taxon>ecological metagenomes</taxon>
    </lineage>
</organism>
<comment type="caution">
    <text evidence="1">The sequence shown here is derived from an EMBL/GenBank/DDBJ whole genome shotgun (WGS) entry which is preliminary data.</text>
</comment>
<reference evidence="1" key="1">
    <citation type="submission" date="2019-08" db="EMBL/GenBank/DDBJ databases">
        <authorList>
            <person name="Kucharzyk K."/>
            <person name="Murdoch R.W."/>
            <person name="Higgins S."/>
            <person name="Loffler F."/>
        </authorList>
    </citation>
    <scope>NUCLEOTIDE SEQUENCE</scope>
</reference>
<dbReference type="AlphaFoldDB" id="A0A645E927"/>
<accession>A0A645E927</accession>
<evidence type="ECO:0000313" key="1">
    <source>
        <dbReference type="EMBL" id="MPM98417.1"/>
    </source>
</evidence>
<dbReference type="EMBL" id="VSSQ01044586">
    <property type="protein sequence ID" value="MPM98417.1"/>
    <property type="molecule type" value="Genomic_DNA"/>
</dbReference>
<name>A0A645E927_9ZZZZ</name>
<protein>
    <submittedName>
        <fullName evidence="1">Uncharacterized protein</fullName>
    </submittedName>
</protein>
<sequence length="52" mass="5822">MLEQSHPLPKGVTTDYPVYPMRGFMLDVGHKYSSSDNAIFYLADTSEGELDP</sequence>
<gene>
    <name evidence="1" type="ORF">SDC9_145603</name>
</gene>
<proteinExistence type="predicted"/>